<dbReference type="Gene3D" id="3.30.70.600">
    <property type="entry name" value="Ribosomal protein S10 domain"/>
    <property type="match status" value="1"/>
</dbReference>
<name>A0AAU7QRU7_9FLAO</name>
<dbReference type="PRINTS" id="PR00971">
    <property type="entry name" value="RIBOSOMALS10"/>
</dbReference>
<dbReference type="EMBL" id="CP157896">
    <property type="protein sequence ID" value="XBT18648.1"/>
    <property type="molecule type" value="Genomic_DNA"/>
</dbReference>
<dbReference type="HAMAP" id="MF_00508">
    <property type="entry name" value="Ribosomal_uS10"/>
    <property type="match status" value="1"/>
</dbReference>
<evidence type="ECO:0000256" key="3">
    <source>
        <dbReference type="ARBA" id="ARBA00023274"/>
    </source>
</evidence>
<dbReference type="InterPro" id="IPR027486">
    <property type="entry name" value="Ribosomal_uS10_dom"/>
</dbReference>
<comment type="subunit">
    <text evidence="4">Part of the 30S ribosomal subunit.</text>
</comment>
<dbReference type="GO" id="GO:0000049">
    <property type="term" value="F:tRNA binding"/>
    <property type="evidence" value="ECO:0007669"/>
    <property type="project" value="UniProtKB-UniRule"/>
</dbReference>
<dbReference type="AlphaFoldDB" id="A0AAU7QRU7"/>
<organism evidence="6">
    <name type="scientific">Candidatus Shikimatogenerans sp. Tcar</name>
    <dbReference type="NCBI Taxonomy" id="3158565"/>
    <lineage>
        <taxon>Bacteria</taxon>
        <taxon>Pseudomonadati</taxon>
        <taxon>Bacteroidota</taxon>
        <taxon>Flavobacteriia</taxon>
        <taxon>Flavobacteriales</taxon>
        <taxon>Candidatus Shikimatogenerans</taxon>
    </lineage>
</organism>
<dbReference type="NCBIfam" id="TIGR01049">
    <property type="entry name" value="rpsJ_bact"/>
    <property type="match status" value="1"/>
</dbReference>
<feature type="domain" description="Small ribosomal subunit protein uS10" evidence="5">
    <location>
        <begin position="6"/>
        <end position="100"/>
    </location>
</feature>
<comment type="function">
    <text evidence="4">Involved in the binding of tRNA to the ribosomes.</text>
</comment>
<evidence type="ECO:0000313" key="6">
    <source>
        <dbReference type="EMBL" id="XBT18648.1"/>
    </source>
</evidence>
<dbReference type="Pfam" id="PF00338">
    <property type="entry name" value="Ribosomal_S10"/>
    <property type="match status" value="1"/>
</dbReference>
<dbReference type="InterPro" id="IPR001848">
    <property type="entry name" value="Ribosomal_uS10"/>
</dbReference>
<sequence length="101" mass="12007">MNNIIKIKIISYNFILLNQFINKIINMVKNYQGEIIGPIFLPTKKKIFTILKSPHVHKKSREQFVLTLHKRFIIIKNSNNFIINNLNKFNSFYGINMLIKK</sequence>
<dbReference type="GO" id="GO:0005840">
    <property type="term" value="C:ribosome"/>
    <property type="evidence" value="ECO:0007669"/>
    <property type="project" value="UniProtKB-KW"/>
</dbReference>
<dbReference type="SMART" id="SM01403">
    <property type="entry name" value="Ribosomal_S10"/>
    <property type="match status" value="1"/>
</dbReference>
<keyword evidence="3 4" id="KW-0687">Ribonucleoprotein</keyword>
<gene>
    <name evidence="4 6" type="primary">rpsJ</name>
    <name evidence="6" type="ORF">ABNO60_00675</name>
</gene>
<dbReference type="SUPFAM" id="SSF54999">
    <property type="entry name" value="Ribosomal protein S10"/>
    <property type="match status" value="1"/>
</dbReference>
<dbReference type="InterPro" id="IPR036838">
    <property type="entry name" value="Ribosomal_uS10_dom_sf"/>
</dbReference>
<keyword evidence="2 4" id="KW-0689">Ribosomal protein</keyword>
<dbReference type="GO" id="GO:0003735">
    <property type="term" value="F:structural constituent of ribosome"/>
    <property type="evidence" value="ECO:0007669"/>
    <property type="project" value="InterPro"/>
</dbReference>
<proteinExistence type="inferred from homology"/>
<evidence type="ECO:0000256" key="2">
    <source>
        <dbReference type="ARBA" id="ARBA00022980"/>
    </source>
</evidence>
<comment type="similarity">
    <text evidence="1 4">Belongs to the universal ribosomal protein uS10 family.</text>
</comment>
<evidence type="ECO:0000256" key="1">
    <source>
        <dbReference type="ARBA" id="ARBA00007102"/>
    </source>
</evidence>
<protein>
    <recommendedName>
        <fullName evidence="4">Small ribosomal subunit protein uS10</fullName>
    </recommendedName>
</protein>
<reference evidence="6" key="1">
    <citation type="submission" date="2024-06" db="EMBL/GenBank/DDBJ databases">
        <title>Diversity, functionality, and evolutionary history of bacterial symbionts in false click beetles (Coleoptera, Throscidae).</title>
        <authorList>
            <person name="Wierz J.C."/>
            <person name="Malm H."/>
            <person name="Kaltenpoth M."/>
            <person name="Engl T."/>
        </authorList>
    </citation>
    <scope>NUCLEOTIDE SEQUENCE</scope>
    <source>
        <strain evidence="6">Tcar</strain>
    </source>
</reference>
<evidence type="ECO:0000256" key="4">
    <source>
        <dbReference type="HAMAP-Rule" id="MF_00508"/>
    </source>
</evidence>
<dbReference type="GO" id="GO:0006412">
    <property type="term" value="P:translation"/>
    <property type="evidence" value="ECO:0007669"/>
    <property type="project" value="UniProtKB-UniRule"/>
</dbReference>
<dbReference type="GO" id="GO:1990904">
    <property type="term" value="C:ribonucleoprotein complex"/>
    <property type="evidence" value="ECO:0007669"/>
    <property type="project" value="UniProtKB-KW"/>
</dbReference>
<dbReference type="PANTHER" id="PTHR11700">
    <property type="entry name" value="30S RIBOSOMAL PROTEIN S10 FAMILY MEMBER"/>
    <property type="match status" value="1"/>
</dbReference>
<evidence type="ECO:0000259" key="5">
    <source>
        <dbReference type="SMART" id="SM01403"/>
    </source>
</evidence>
<dbReference type="NCBIfam" id="NF001861">
    <property type="entry name" value="PRK00596.1"/>
    <property type="match status" value="1"/>
</dbReference>
<accession>A0AAU7QRU7</accession>